<dbReference type="AlphaFoldDB" id="A0A7W9ZEV2"/>
<keyword evidence="3" id="KW-1185">Reference proteome</keyword>
<dbReference type="RefSeq" id="WP_184262959.1">
    <property type="nucleotide sequence ID" value="NZ_JACIIX010000004.1"/>
</dbReference>
<proteinExistence type="predicted"/>
<evidence type="ECO:0000256" key="1">
    <source>
        <dbReference type="SAM" id="SignalP"/>
    </source>
</evidence>
<organism evidence="2 3">
    <name type="scientific">Novispirillum itersonii</name>
    <name type="common">Aquaspirillum itersonii</name>
    <dbReference type="NCBI Taxonomy" id="189"/>
    <lineage>
        <taxon>Bacteria</taxon>
        <taxon>Pseudomonadati</taxon>
        <taxon>Pseudomonadota</taxon>
        <taxon>Alphaproteobacteria</taxon>
        <taxon>Rhodospirillales</taxon>
        <taxon>Novispirillaceae</taxon>
        <taxon>Novispirillum</taxon>
    </lineage>
</organism>
<dbReference type="EMBL" id="JACIIX010000004">
    <property type="protein sequence ID" value="MBB6210130.1"/>
    <property type="molecule type" value="Genomic_DNA"/>
</dbReference>
<dbReference type="Pfam" id="PF19630">
    <property type="entry name" value="DUF6134"/>
    <property type="match status" value="1"/>
</dbReference>
<dbReference type="Proteomes" id="UP000544872">
    <property type="component" value="Unassembled WGS sequence"/>
</dbReference>
<sequence>MTMIHSAALRRGLLAAGMIASLAGTALPADAADPAAGTWRYTVFRDGSPIGDHAITFTPAGDQLQVDIKTDIAVKIAFVTAFRFEHSSREVWQGGRLQSLTATTNDDGSKHTVTAKAEGGVLQVTADGGTSSRPAETLIHDQWNTANLKAPALLSAFDGTDYKVSTSGPQAETVEIGSHSFKARKYSVSGDLVRSFWFDDQDRLLKVAFESRGSNVVYEFKP</sequence>
<dbReference type="InterPro" id="IPR045767">
    <property type="entry name" value="DUF6134"/>
</dbReference>
<reference evidence="2 3" key="1">
    <citation type="submission" date="2020-08" db="EMBL/GenBank/DDBJ databases">
        <title>Genomic Encyclopedia of Type Strains, Phase IV (KMG-IV): sequencing the most valuable type-strain genomes for metagenomic binning, comparative biology and taxonomic classification.</title>
        <authorList>
            <person name="Goeker M."/>
        </authorList>
    </citation>
    <scope>NUCLEOTIDE SEQUENCE [LARGE SCALE GENOMIC DNA]</scope>
    <source>
        <strain evidence="2 3">DSM 11590</strain>
    </source>
</reference>
<feature type="signal peptide" evidence="1">
    <location>
        <begin position="1"/>
        <end position="31"/>
    </location>
</feature>
<name>A0A7W9ZEV2_NOVIT</name>
<accession>A0A7W9ZEV2</accession>
<evidence type="ECO:0000313" key="3">
    <source>
        <dbReference type="Proteomes" id="UP000544872"/>
    </source>
</evidence>
<gene>
    <name evidence="2" type="ORF">FHS48_001540</name>
</gene>
<comment type="caution">
    <text evidence="2">The sequence shown here is derived from an EMBL/GenBank/DDBJ whole genome shotgun (WGS) entry which is preliminary data.</text>
</comment>
<keyword evidence="1" id="KW-0732">Signal</keyword>
<feature type="chain" id="PRO_5031054155" evidence="1">
    <location>
        <begin position="32"/>
        <end position="222"/>
    </location>
</feature>
<protein>
    <submittedName>
        <fullName evidence="2">Uncharacterized protein</fullName>
    </submittedName>
</protein>
<evidence type="ECO:0000313" key="2">
    <source>
        <dbReference type="EMBL" id="MBB6210130.1"/>
    </source>
</evidence>